<dbReference type="STRING" id="84022.CACET_c38330"/>
<reference evidence="7 8" key="1">
    <citation type="submission" date="2014-10" db="EMBL/GenBank/DDBJ databases">
        <title>Genome sequence of Clostridium aceticum DSM 1496.</title>
        <authorList>
            <person name="Poehlein A."/>
            <person name="Schiel-Bengelsdorf B."/>
            <person name="Gottschalk G."/>
            <person name="Duerre P."/>
            <person name="Daniel R."/>
        </authorList>
    </citation>
    <scope>NUCLEOTIDE SEQUENCE [LARGE SCALE GENOMIC DNA]</scope>
    <source>
        <strain evidence="7 8">DSM 1496</strain>
    </source>
</reference>
<sequence length="182" mass="21374">MQQLIKQIKAGDKEAFKALYDQYAEYTLRVATVITKNRSYAADAVQEAFIRVYKNINSFDESKPFEPWLYKILINECNRILRNQSKTIPISDYLENHSTMIEEDSYRFEEYEELYAAIEGLEDINRVPILLKYLKGFTELEIANILELNVNTVKSRLFKGREKLRKIIGGFEEGRNNSEKKL</sequence>
<evidence type="ECO:0000256" key="4">
    <source>
        <dbReference type="ARBA" id="ARBA00023163"/>
    </source>
</evidence>
<evidence type="ECO:0000256" key="3">
    <source>
        <dbReference type="ARBA" id="ARBA00023082"/>
    </source>
</evidence>
<organism evidence="7 8">
    <name type="scientific">Clostridium aceticum</name>
    <dbReference type="NCBI Taxonomy" id="84022"/>
    <lineage>
        <taxon>Bacteria</taxon>
        <taxon>Bacillati</taxon>
        <taxon>Bacillota</taxon>
        <taxon>Clostridia</taxon>
        <taxon>Eubacteriales</taxon>
        <taxon>Clostridiaceae</taxon>
        <taxon>Clostridium</taxon>
    </lineage>
</organism>
<dbReference type="AlphaFoldDB" id="A0A0G3WF08"/>
<name>A0A0G3WF08_9CLOT</name>
<dbReference type="Gene3D" id="1.10.1740.10">
    <property type="match status" value="1"/>
</dbReference>
<dbReference type="RefSeq" id="WP_201774959.1">
    <property type="nucleotide sequence ID" value="NZ_CP009687.1"/>
</dbReference>
<feature type="domain" description="RNA polymerase sigma-70 region 2" evidence="5">
    <location>
        <begin position="19"/>
        <end position="86"/>
    </location>
</feature>
<evidence type="ECO:0000313" key="8">
    <source>
        <dbReference type="Proteomes" id="UP000035704"/>
    </source>
</evidence>
<dbReference type="KEGG" id="cace:CACET_c38330"/>
<dbReference type="InterPro" id="IPR039425">
    <property type="entry name" value="RNA_pol_sigma-70-like"/>
</dbReference>
<evidence type="ECO:0000256" key="2">
    <source>
        <dbReference type="ARBA" id="ARBA00023015"/>
    </source>
</evidence>
<protein>
    <submittedName>
        <fullName evidence="7">RNA polymerase, sigma-24 subunit, ECF subfamily</fullName>
    </submittedName>
</protein>
<evidence type="ECO:0000313" key="7">
    <source>
        <dbReference type="EMBL" id="AKL97261.1"/>
    </source>
</evidence>
<dbReference type="InterPro" id="IPR036388">
    <property type="entry name" value="WH-like_DNA-bd_sf"/>
</dbReference>
<dbReference type="PATRIC" id="fig|84022.6.peg.3916"/>
<dbReference type="InterPro" id="IPR013325">
    <property type="entry name" value="RNA_pol_sigma_r2"/>
</dbReference>
<dbReference type="InterPro" id="IPR007627">
    <property type="entry name" value="RNA_pol_sigma70_r2"/>
</dbReference>
<comment type="similarity">
    <text evidence="1">Belongs to the sigma-70 factor family. ECF subfamily.</text>
</comment>
<dbReference type="Pfam" id="PF04542">
    <property type="entry name" value="Sigma70_r2"/>
    <property type="match status" value="1"/>
</dbReference>
<keyword evidence="8" id="KW-1185">Reference proteome</keyword>
<keyword evidence="4" id="KW-0804">Transcription</keyword>
<feature type="domain" description="RNA polymerase sigma factor 70 region 4 type 2" evidence="6">
    <location>
        <begin position="112"/>
        <end position="164"/>
    </location>
</feature>
<proteinExistence type="inferred from homology"/>
<dbReference type="Proteomes" id="UP000035704">
    <property type="component" value="Chromosome"/>
</dbReference>
<accession>A0A0G3WF08</accession>
<dbReference type="PANTHER" id="PTHR43133">
    <property type="entry name" value="RNA POLYMERASE ECF-TYPE SIGMA FACTO"/>
    <property type="match status" value="1"/>
</dbReference>
<dbReference type="CDD" id="cd06171">
    <property type="entry name" value="Sigma70_r4"/>
    <property type="match status" value="1"/>
</dbReference>
<dbReference type="SUPFAM" id="SSF88659">
    <property type="entry name" value="Sigma3 and sigma4 domains of RNA polymerase sigma factors"/>
    <property type="match status" value="1"/>
</dbReference>
<dbReference type="InterPro" id="IPR013324">
    <property type="entry name" value="RNA_pol_sigma_r3/r4-like"/>
</dbReference>
<evidence type="ECO:0000256" key="1">
    <source>
        <dbReference type="ARBA" id="ARBA00010641"/>
    </source>
</evidence>
<dbReference type="InterPro" id="IPR014284">
    <property type="entry name" value="RNA_pol_sigma-70_dom"/>
</dbReference>
<dbReference type="SUPFAM" id="SSF88946">
    <property type="entry name" value="Sigma2 domain of RNA polymerase sigma factors"/>
    <property type="match status" value="1"/>
</dbReference>
<dbReference type="EMBL" id="CP009687">
    <property type="protein sequence ID" value="AKL97261.1"/>
    <property type="molecule type" value="Genomic_DNA"/>
</dbReference>
<dbReference type="InterPro" id="IPR013249">
    <property type="entry name" value="RNA_pol_sigma70_r4_t2"/>
</dbReference>
<dbReference type="GO" id="GO:0003677">
    <property type="term" value="F:DNA binding"/>
    <property type="evidence" value="ECO:0007669"/>
    <property type="project" value="InterPro"/>
</dbReference>
<keyword evidence="3" id="KW-0731">Sigma factor</keyword>
<dbReference type="PANTHER" id="PTHR43133:SF51">
    <property type="entry name" value="RNA POLYMERASE SIGMA FACTOR"/>
    <property type="match status" value="1"/>
</dbReference>
<dbReference type="GO" id="GO:0016987">
    <property type="term" value="F:sigma factor activity"/>
    <property type="evidence" value="ECO:0007669"/>
    <property type="project" value="UniProtKB-KW"/>
</dbReference>
<evidence type="ECO:0000259" key="5">
    <source>
        <dbReference type="Pfam" id="PF04542"/>
    </source>
</evidence>
<dbReference type="Pfam" id="PF08281">
    <property type="entry name" value="Sigma70_r4_2"/>
    <property type="match status" value="1"/>
</dbReference>
<keyword evidence="2" id="KW-0805">Transcription regulation</keyword>
<dbReference type="Gene3D" id="1.10.10.10">
    <property type="entry name" value="Winged helix-like DNA-binding domain superfamily/Winged helix DNA-binding domain"/>
    <property type="match status" value="1"/>
</dbReference>
<gene>
    <name evidence="7" type="ORF">CACET_c38330</name>
</gene>
<dbReference type="NCBIfam" id="TIGR02937">
    <property type="entry name" value="sigma70-ECF"/>
    <property type="match status" value="1"/>
</dbReference>
<evidence type="ECO:0000259" key="6">
    <source>
        <dbReference type="Pfam" id="PF08281"/>
    </source>
</evidence>
<dbReference type="GO" id="GO:0006352">
    <property type="term" value="P:DNA-templated transcription initiation"/>
    <property type="evidence" value="ECO:0007669"/>
    <property type="project" value="InterPro"/>
</dbReference>